<keyword evidence="7 16" id="KW-0479">Metal-binding</keyword>
<dbReference type="GO" id="GO:0004129">
    <property type="term" value="F:cytochrome-c oxidase activity"/>
    <property type="evidence" value="ECO:0007669"/>
    <property type="project" value="UniProtKB-EC"/>
</dbReference>
<evidence type="ECO:0000256" key="15">
    <source>
        <dbReference type="ARBA" id="ARBA00047816"/>
    </source>
</evidence>
<dbReference type="GO" id="GO:0005886">
    <property type="term" value="C:plasma membrane"/>
    <property type="evidence" value="ECO:0007669"/>
    <property type="project" value="UniProtKB-SubCell"/>
</dbReference>
<keyword evidence="9 17" id="KW-0249">Electron transport</keyword>
<dbReference type="Pfam" id="PF13442">
    <property type="entry name" value="Cytochrome_CBB3"/>
    <property type="match status" value="1"/>
</dbReference>
<dbReference type="InterPro" id="IPR014222">
    <property type="entry name" value="Cyt_c_oxidase_su2"/>
</dbReference>
<dbReference type="PRINTS" id="PR01166">
    <property type="entry name" value="CYCOXIDASEII"/>
</dbReference>
<comment type="cofactor">
    <cofactor evidence="18">
        <name>Cu cation</name>
        <dbReference type="ChEBI" id="CHEBI:23378"/>
    </cofactor>
    <text evidence="18">Binds a copper A center.</text>
</comment>
<dbReference type="GO" id="GO:0042773">
    <property type="term" value="P:ATP synthesis coupled electron transport"/>
    <property type="evidence" value="ECO:0007669"/>
    <property type="project" value="TreeGrafter"/>
</dbReference>
<evidence type="ECO:0000256" key="1">
    <source>
        <dbReference type="ARBA" id="ARBA00004141"/>
    </source>
</evidence>
<dbReference type="Pfam" id="PF00116">
    <property type="entry name" value="COX2"/>
    <property type="match status" value="1"/>
</dbReference>
<feature type="domain" description="Cytochrome oxidase subunit II copper A binding" evidence="20">
    <location>
        <begin position="123"/>
        <end position="260"/>
    </location>
</feature>
<dbReference type="PROSITE" id="PS00078">
    <property type="entry name" value="COX2"/>
    <property type="match status" value="1"/>
</dbReference>
<evidence type="ECO:0000256" key="7">
    <source>
        <dbReference type="ARBA" id="ARBA00022723"/>
    </source>
</evidence>
<name>A0A1B4XD58_9GAMM</name>
<dbReference type="SUPFAM" id="SSF49503">
    <property type="entry name" value="Cupredoxins"/>
    <property type="match status" value="1"/>
</dbReference>
<evidence type="ECO:0000256" key="17">
    <source>
        <dbReference type="RuleBase" id="RU000456"/>
    </source>
</evidence>
<keyword evidence="3 17" id="KW-0813">Transport</keyword>
<evidence type="ECO:0000256" key="12">
    <source>
        <dbReference type="ARBA" id="ARBA00023008"/>
    </source>
</evidence>
<dbReference type="InterPro" id="IPR036257">
    <property type="entry name" value="Cyt_c_oxidase_su2_TM_sf"/>
</dbReference>
<dbReference type="EMBL" id="AP014879">
    <property type="protein sequence ID" value="BAV32726.1"/>
    <property type="molecule type" value="Genomic_DNA"/>
</dbReference>
<dbReference type="InterPro" id="IPR008972">
    <property type="entry name" value="Cupredoxin"/>
</dbReference>
<comment type="catalytic activity">
    <reaction evidence="15 18">
        <text>4 Fe(II)-[cytochrome c] + O2 + 8 H(+)(in) = 4 Fe(III)-[cytochrome c] + 2 H2O + 4 H(+)(out)</text>
        <dbReference type="Rhea" id="RHEA:11436"/>
        <dbReference type="Rhea" id="RHEA-COMP:10350"/>
        <dbReference type="Rhea" id="RHEA-COMP:14399"/>
        <dbReference type="ChEBI" id="CHEBI:15377"/>
        <dbReference type="ChEBI" id="CHEBI:15378"/>
        <dbReference type="ChEBI" id="CHEBI:15379"/>
        <dbReference type="ChEBI" id="CHEBI:29033"/>
        <dbReference type="ChEBI" id="CHEBI:29034"/>
        <dbReference type="EC" id="7.1.1.9"/>
    </reaction>
</comment>
<reference evidence="23 24" key="1">
    <citation type="submission" date="2015-05" db="EMBL/GenBank/DDBJ databases">
        <title>Complete genome sequence of a sulfur-oxidizing gammaproteobacterium strain HA5.</title>
        <authorList>
            <person name="Miura A."/>
            <person name="Kojima H."/>
            <person name="Fukui M."/>
        </authorList>
    </citation>
    <scope>NUCLEOTIDE SEQUENCE [LARGE SCALE GENOMIC DNA]</scope>
    <source>
        <strain evidence="23 24">HA5</strain>
    </source>
</reference>
<comment type="similarity">
    <text evidence="2 17">Belongs to the cytochrome c oxidase subunit 2 family.</text>
</comment>
<evidence type="ECO:0000256" key="4">
    <source>
        <dbReference type="ARBA" id="ARBA00022617"/>
    </source>
</evidence>
<evidence type="ECO:0000256" key="2">
    <source>
        <dbReference type="ARBA" id="ARBA00007866"/>
    </source>
</evidence>
<dbReference type="PROSITE" id="PS51007">
    <property type="entry name" value="CYTC"/>
    <property type="match status" value="1"/>
</dbReference>
<dbReference type="SUPFAM" id="SSF46626">
    <property type="entry name" value="Cytochrome c"/>
    <property type="match status" value="1"/>
</dbReference>
<feature type="domain" description="Cytochrome oxidase subunit II transmembrane region profile" evidence="21">
    <location>
        <begin position="27"/>
        <end position="122"/>
    </location>
</feature>
<keyword evidence="24" id="KW-1185">Reference proteome</keyword>
<proteinExistence type="inferred from homology"/>
<evidence type="ECO:0000313" key="23">
    <source>
        <dbReference type="EMBL" id="BAV32726.1"/>
    </source>
</evidence>
<evidence type="ECO:0000256" key="14">
    <source>
        <dbReference type="ARBA" id="ARBA00024688"/>
    </source>
</evidence>
<accession>A0A1B4XD58</accession>
<dbReference type="InterPro" id="IPR001505">
    <property type="entry name" value="Copper_CuA"/>
</dbReference>
<keyword evidence="13 19" id="KW-0472">Membrane</keyword>
<dbReference type="GO" id="GO:0005507">
    <property type="term" value="F:copper ion binding"/>
    <property type="evidence" value="ECO:0007669"/>
    <property type="project" value="InterPro"/>
</dbReference>
<keyword evidence="4 16" id="KW-0349">Heme</keyword>
<organism evidence="23 24">
    <name type="scientific">Sulfuricaulis limicola</name>
    <dbReference type="NCBI Taxonomy" id="1620215"/>
    <lineage>
        <taxon>Bacteria</taxon>
        <taxon>Pseudomonadati</taxon>
        <taxon>Pseudomonadota</taxon>
        <taxon>Gammaproteobacteria</taxon>
        <taxon>Acidiferrobacterales</taxon>
        <taxon>Acidiferrobacteraceae</taxon>
        <taxon>Sulfuricaulis</taxon>
    </lineage>
</organism>
<dbReference type="InterPro" id="IPR045187">
    <property type="entry name" value="CcO_II"/>
</dbReference>
<evidence type="ECO:0000256" key="16">
    <source>
        <dbReference type="PROSITE-ProRule" id="PRU00433"/>
    </source>
</evidence>
<dbReference type="InterPro" id="IPR009056">
    <property type="entry name" value="Cyt_c-like_dom"/>
</dbReference>
<feature type="transmembrane region" description="Helical" evidence="19">
    <location>
        <begin position="53"/>
        <end position="73"/>
    </location>
</feature>
<evidence type="ECO:0000313" key="24">
    <source>
        <dbReference type="Proteomes" id="UP000243180"/>
    </source>
</evidence>
<dbReference type="Gene3D" id="1.10.287.90">
    <property type="match status" value="1"/>
</dbReference>
<keyword evidence="11 16" id="KW-0408">Iron</keyword>
<feature type="domain" description="Cytochrome c" evidence="22">
    <location>
        <begin position="280"/>
        <end position="359"/>
    </location>
</feature>
<dbReference type="InterPro" id="IPR011759">
    <property type="entry name" value="Cyt_c_oxidase_su2_TM_dom"/>
</dbReference>
<dbReference type="PANTHER" id="PTHR22888">
    <property type="entry name" value="CYTOCHROME C OXIDASE, SUBUNIT II"/>
    <property type="match status" value="1"/>
</dbReference>
<evidence type="ECO:0000259" key="22">
    <source>
        <dbReference type="PROSITE" id="PS51007"/>
    </source>
</evidence>
<dbReference type="PROSITE" id="PS50857">
    <property type="entry name" value="COX2_CUA"/>
    <property type="match status" value="1"/>
</dbReference>
<evidence type="ECO:0000256" key="8">
    <source>
        <dbReference type="ARBA" id="ARBA00022967"/>
    </source>
</evidence>
<comment type="function">
    <text evidence="14 18">Subunits I and II form the functional core of the enzyme complex. Electrons originating in cytochrome c are transferred via heme a and Cu(A) to the binuclear center formed by heme a3 and Cu(B).</text>
</comment>
<keyword evidence="6 17" id="KW-0812">Transmembrane</keyword>
<dbReference type="FunCoup" id="A0A1B4XD58">
    <property type="interactions" value="235"/>
</dbReference>
<keyword evidence="8" id="KW-1278">Translocase</keyword>
<evidence type="ECO:0000259" key="21">
    <source>
        <dbReference type="PROSITE" id="PS50999"/>
    </source>
</evidence>
<feature type="transmembrane region" description="Helical" evidence="19">
    <location>
        <begin position="94"/>
        <end position="116"/>
    </location>
</feature>
<dbReference type="InterPro" id="IPR036909">
    <property type="entry name" value="Cyt_c-like_dom_sf"/>
</dbReference>
<evidence type="ECO:0000256" key="5">
    <source>
        <dbReference type="ARBA" id="ARBA00022660"/>
    </source>
</evidence>
<dbReference type="AlphaFoldDB" id="A0A1B4XD58"/>
<evidence type="ECO:0000259" key="20">
    <source>
        <dbReference type="PROSITE" id="PS50857"/>
    </source>
</evidence>
<evidence type="ECO:0000256" key="18">
    <source>
        <dbReference type="RuleBase" id="RU004024"/>
    </source>
</evidence>
<dbReference type="EC" id="7.1.1.9" evidence="18"/>
<dbReference type="InterPro" id="IPR034210">
    <property type="entry name" value="CcO_II_C"/>
</dbReference>
<keyword evidence="5 17" id="KW-0679">Respiratory chain</keyword>
<dbReference type="Gene3D" id="1.10.760.10">
    <property type="entry name" value="Cytochrome c-like domain"/>
    <property type="match status" value="1"/>
</dbReference>
<dbReference type="Pfam" id="PF02790">
    <property type="entry name" value="COX2_TM"/>
    <property type="match status" value="1"/>
</dbReference>
<evidence type="ECO:0000256" key="11">
    <source>
        <dbReference type="ARBA" id="ARBA00023004"/>
    </source>
</evidence>
<keyword evidence="10 19" id="KW-1133">Transmembrane helix</keyword>
<dbReference type="OrthoDB" id="9781261at2"/>
<dbReference type="Proteomes" id="UP000243180">
    <property type="component" value="Chromosome"/>
</dbReference>
<gene>
    <name evidence="23" type="ORF">SCL_0404</name>
</gene>
<evidence type="ECO:0000256" key="6">
    <source>
        <dbReference type="ARBA" id="ARBA00022692"/>
    </source>
</evidence>
<dbReference type="InterPro" id="IPR002429">
    <property type="entry name" value="CcO_II-like_C"/>
</dbReference>
<comment type="subcellular location">
    <subcellularLocation>
        <location evidence="17">Cell membrane</location>
        <topology evidence="17">Multi-pass membrane protein</topology>
    </subcellularLocation>
    <subcellularLocation>
        <location evidence="1">Membrane</location>
        <topology evidence="1">Multi-pass membrane protein</topology>
    </subcellularLocation>
</comment>
<evidence type="ECO:0000256" key="3">
    <source>
        <dbReference type="ARBA" id="ARBA00022448"/>
    </source>
</evidence>
<dbReference type="GO" id="GO:0016491">
    <property type="term" value="F:oxidoreductase activity"/>
    <property type="evidence" value="ECO:0007669"/>
    <property type="project" value="InterPro"/>
</dbReference>
<dbReference type="GO" id="GO:0020037">
    <property type="term" value="F:heme binding"/>
    <property type="evidence" value="ECO:0007669"/>
    <property type="project" value="InterPro"/>
</dbReference>
<evidence type="ECO:0000256" key="19">
    <source>
        <dbReference type="SAM" id="Phobius"/>
    </source>
</evidence>
<protein>
    <recommendedName>
        <fullName evidence="18">Cytochrome c oxidase subunit 2</fullName>
        <ecNumber evidence="18">7.1.1.9</ecNumber>
    </recommendedName>
</protein>
<dbReference type="SUPFAM" id="SSF81464">
    <property type="entry name" value="Cytochrome c oxidase subunit II-like, transmembrane region"/>
    <property type="match status" value="1"/>
</dbReference>
<evidence type="ECO:0000256" key="10">
    <source>
        <dbReference type="ARBA" id="ARBA00022989"/>
    </source>
</evidence>
<dbReference type="CDD" id="cd13912">
    <property type="entry name" value="CcO_II_C"/>
    <property type="match status" value="1"/>
</dbReference>
<evidence type="ECO:0000256" key="13">
    <source>
        <dbReference type="ARBA" id="ARBA00023136"/>
    </source>
</evidence>
<dbReference type="PROSITE" id="PS50999">
    <property type="entry name" value="COX2_TM"/>
    <property type="match status" value="1"/>
</dbReference>
<dbReference type="InParanoid" id="A0A1B4XD58"/>
<sequence length="377" mass="41520">MTFVKRLPGVVSRLILGSSLWFTVPAAFAEYGLNFQPPVTSIGHKLLDLHNMVMLICAVIFVIVFGFMFYSIFAHRKSRGHKAAQFHENSTLEVVWTIIPFVILVSMALPSTATLLEMDDTSKSDLTVKITAYQWKWKYDYPDQDVGFFSTLATPRDQIENKATKGEHYLLEVDNPIVLPVGKKVRFLVTANDVIHAWWVPQLGVKKDAIPGFINEMWTRIDEPGIYRGQCAELCGKDHGFMPIVVQAVSAEDFTRWVSMQKDKAATESAGGAKTWSKDELVEKGKKVFASTCAACHGANGEGMGPFPKMAGSKIANGPLADHLNIVMNGKAGTAMQAFAAQLNDTDLAAVVTFERNGFGNKAGDMVQPSQVKALRK</sequence>
<dbReference type="Gene3D" id="2.60.40.420">
    <property type="entry name" value="Cupredoxins - blue copper proteins"/>
    <property type="match status" value="1"/>
</dbReference>
<evidence type="ECO:0000256" key="9">
    <source>
        <dbReference type="ARBA" id="ARBA00022982"/>
    </source>
</evidence>
<dbReference type="PANTHER" id="PTHR22888:SF9">
    <property type="entry name" value="CYTOCHROME C OXIDASE SUBUNIT 2"/>
    <property type="match status" value="1"/>
</dbReference>
<dbReference type="NCBIfam" id="TIGR02866">
    <property type="entry name" value="CoxB"/>
    <property type="match status" value="1"/>
</dbReference>
<keyword evidence="12 18" id="KW-0186">Copper</keyword>
<dbReference type="KEGG" id="slim:SCL_0404"/>